<evidence type="ECO:0000313" key="6">
    <source>
        <dbReference type="EMBL" id="MFE3868572.1"/>
    </source>
</evidence>
<keyword evidence="3" id="KW-0238">DNA-binding</keyword>
<dbReference type="PANTHER" id="PTHR30126:SF40">
    <property type="entry name" value="HTH-TYPE TRANSCRIPTIONAL REGULATOR GLTR"/>
    <property type="match status" value="1"/>
</dbReference>
<reference evidence="6 7" key="1">
    <citation type="submission" date="2024-06" db="EMBL/GenBank/DDBJ databases">
        <title>Flavobacterium spp. isolated from glacier.</title>
        <authorList>
            <person name="Han D."/>
        </authorList>
    </citation>
    <scope>NUCLEOTIDE SEQUENCE [LARGE SCALE GENOMIC DNA]</scope>
    <source>
        <strain evidence="6 7">LS2P90</strain>
    </source>
</reference>
<evidence type="ECO:0000259" key="5">
    <source>
        <dbReference type="Pfam" id="PF03466"/>
    </source>
</evidence>
<keyword evidence="7" id="KW-1185">Reference proteome</keyword>
<organism evidence="6 7">
    <name type="scientific">Flavobacterium xylosi</name>
    <dbReference type="NCBI Taxonomy" id="3230415"/>
    <lineage>
        <taxon>Bacteria</taxon>
        <taxon>Pseudomonadati</taxon>
        <taxon>Bacteroidota</taxon>
        <taxon>Flavobacteriia</taxon>
        <taxon>Flavobacteriales</taxon>
        <taxon>Flavobacteriaceae</taxon>
        <taxon>Flavobacterium</taxon>
    </lineage>
</organism>
<dbReference type="SUPFAM" id="SSF53850">
    <property type="entry name" value="Periplasmic binding protein-like II"/>
    <property type="match status" value="1"/>
</dbReference>
<name>A0ABW6HXX7_9FLAO</name>
<keyword evidence="4" id="KW-0804">Transcription</keyword>
<comment type="similarity">
    <text evidence="1">Belongs to the LysR transcriptional regulatory family.</text>
</comment>
<evidence type="ECO:0000256" key="4">
    <source>
        <dbReference type="ARBA" id="ARBA00023163"/>
    </source>
</evidence>
<dbReference type="Proteomes" id="UP001600109">
    <property type="component" value="Unassembled WGS sequence"/>
</dbReference>
<evidence type="ECO:0000313" key="7">
    <source>
        <dbReference type="Proteomes" id="UP001600109"/>
    </source>
</evidence>
<comment type="caution">
    <text evidence="6">The sequence shown here is derived from an EMBL/GenBank/DDBJ whole genome shotgun (WGS) entry which is preliminary data.</text>
</comment>
<feature type="domain" description="LysR substrate-binding" evidence="5">
    <location>
        <begin position="25"/>
        <end position="122"/>
    </location>
</feature>
<gene>
    <name evidence="6" type="ORF">ACFX5E_10875</name>
</gene>
<dbReference type="PANTHER" id="PTHR30126">
    <property type="entry name" value="HTH-TYPE TRANSCRIPTIONAL REGULATOR"/>
    <property type="match status" value="1"/>
</dbReference>
<dbReference type="InterPro" id="IPR005119">
    <property type="entry name" value="LysR_subst-bd"/>
</dbReference>
<sequence>MEKLDLLQNKLYLLSSTKTKYKKATSTEEIFKQLPLIFREKGSGTRQTMESFIERNNLSVLKKMELTSNEAVKQALLAGFGYSIMPLIGIKNELNNNELQIIPIKGLPITATWSLIWLKGESILQLLTLF</sequence>
<keyword evidence="2" id="KW-0805">Transcription regulation</keyword>
<dbReference type="Pfam" id="PF03466">
    <property type="entry name" value="LysR_substrate"/>
    <property type="match status" value="1"/>
</dbReference>
<evidence type="ECO:0000256" key="3">
    <source>
        <dbReference type="ARBA" id="ARBA00023125"/>
    </source>
</evidence>
<proteinExistence type="inferred from homology"/>
<evidence type="ECO:0000256" key="2">
    <source>
        <dbReference type="ARBA" id="ARBA00023015"/>
    </source>
</evidence>
<dbReference type="RefSeq" id="WP_379855193.1">
    <property type="nucleotide sequence ID" value="NZ_JBHZPZ010000012.1"/>
</dbReference>
<evidence type="ECO:0000256" key="1">
    <source>
        <dbReference type="ARBA" id="ARBA00009437"/>
    </source>
</evidence>
<dbReference type="EMBL" id="JBHZPZ010000012">
    <property type="protein sequence ID" value="MFE3868572.1"/>
    <property type="molecule type" value="Genomic_DNA"/>
</dbReference>
<accession>A0ABW6HXX7</accession>
<dbReference type="Gene3D" id="3.40.190.10">
    <property type="entry name" value="Periplasmic binding protein-like II"/>
    <property type="match status" value="2"/>
</dbReference>
<protein>
    <submittedName>
        <fullName evidence="6">LysR substrate-binding domain-containing protein</fullName>
    </submittedName>
</protein>